<dbReference type="PANTHER" id="PTHR43747:SF1">
    <property type="entry name" value="SLR1998 PROTEIN"/>
    <property type="match status" value="1"/>
</dbReference>
<dbReference type="InterPro" id="IPR036188">
    <property type="entry name" value="FAD/NAD-bd_sf"/>
</dbReference>
<dbReference type="InterPro" id="IPR050816">
    <property type="entry name" value="Flavin-dep_Halogenase_NPB"/>
</dbReference>
<evidence type="ECO:0000259" key="1">
    <source>
        <dbReference type="Pfam" id="PF01494"/>
    </source>
</evidence>
<proteinExistence type="predicted"/>
<dbReference type="RefSeq" id="WP_255840191.1">
    <property type="nucleotide sequence ID" value="NZ_CP073346.1"/>
</dbReference>
<dbReference type="Proteomes" id="UP001059672">
    <property type="component" value="Chromosome"/>
</dbReference>
<dbReference type="InterPro" id="IPR002938">
    <property type="entry name" value="FAD-bd"/>
</dbReference>
<dbReference type="Gene3D" id="3.50.50.60">
    <property type="entry name" value="FAD/NAD(P)-binding domain"/>
    <property type="match status" value="1"/>
</dbReference>
<reference evidence="2" key="1">
    <citation type="submission" date="2021-04" db="EMBL/GenBank/DDBJ databases">
        <title>Oceanospirillales bacteria with DddD are important DMSP degraders in coastal seawater.</title>
        <authorList>
            <person name="Liu J."/>
        </authorList>
    </citation>
    <scope>NUCLEOTIDE SEQUENCE</scope>
    <source>
        <strain evidence="2">D13-4</strain>
    </source>
</reference>
<organism evidence="2 3">
    <name type="scientific">Pseudomonas benzenivorans</name>
    <dbReference type="NCBI Taxonomy" id="556533"/>
    <lineage>
        <taxon>Bacteria</taxon>
        <taxon>Pseudomonadati</taxon>
        <taxon>Pseudomonadota</taxon>
        <taxon>Gammaproteobacteria</taxon>
        <taxon>Pseudomonadales</taxon>
        <taxon>Pseudomonadaceae</taxon>
        <taxon>Pseudomonas</taxon>
    </lineage>
</organism>
<dbReference type="SUPFAM" id="SSF51905">
    <property type="entry name" value="FAD/NAD(P)-binding domain"/>
    <property type="match status" value="1"/>
</dbReference>
<keyword evidence="3" id="KW-1185">Reference proteome</keyword>
<feature type="domain" description="FAD-binding" evidence="1">
    <location>
        <begin position="10"/>
        <end position="340"/>
    </location>
</feature>
<accession>A0ABY5HBG1</accession>
<name>A0ABY5HBG1_9PSED</name>
<evidence type="ECO:0000313" key="3">
    <source>
        <dbReference type="Proteomes" id="UP001059672"/>
    </source>
</evidence>
<dbReference type="Pfam" id="PF01494">
    <property type="entry name" value="FAD_binding_3"/>
    <property type="match status" value="1"/>
</dbReference>
<gene>
    <name evidence="2" type="ORF">KDW96_09615</name>
</gene>
<dbReference type="EMBL" id="CP073346">
    <property type="protein sequence ID" value="UTW09533.1"/>
    <property type="molecule type" value="Genomic_DNA"/>
</dbReference>
<dbReference type="PANTHER" id="PTHR43747">
    <property type="entry name" value="FAD-BINDING PROTEIN"/>
    <property type="match status" value="1"/>
</dbReference>
<sequence>MKSLEVEQRQVVVIGAGPAGAIASALLKRHGHDVLVLERQRFPRFSIGESLLSHCLDFVEEAGMLEAVRAAGFQTKHGAAFAWGERYTDFDFRDTFTPGQGSTYQVQRAQFDQLLADEAARQGVEIRYEEEIISADFDGDCPRLGVRRQDGSQYRVETAFVLDASGYGRVLPRLLDLDLPSSFPVRQALFTHLEDRIDTSSCAGRGFDREKILITTHPHLRDVWFWTIPFSNGRCSLGVVAAAERYQGRDADLEACLRQFVAETPSLARVLGNAVWDTPVRALGGYAANVKRLHGPGFALLGNAAEFLDPVFSSGVTIAMRSASMAAGLLHRQLSGESVDWEQDFAVPLKRGVDCFRAYVEGWYDGSFQDVIYFQKASPEIRRMISSILAGYAWDVRNPYVAEPKRRLRVLAELCATSE</sequence>
<evidence type="ECO:0000313" key="2">
    <source>
        <dbReference type="EMBL" id="UTW09533.1"/>
    </source>
</evidence>
<protein>
    <submittedName>
        <fullName evidence="2">Tryptophan 7-halogenase</fullName>
    </submittedName>
</protein>